<dbReference type="SUPFAM" id="SSF54236">
    <property type="entry name" value="Ubiquitin-like"/>
    <property type="match status" value="1"/>
</dbReference>
<reference evidence="3 4" key="1">
    <citation type="submission" date="2019-07" db="EMBL/GenBank/DDBJ databases">
        <title>Annotation for the trematode Paragonimus westermani.</title>
        <authorList>
            <person name="Choi Y.-J."/>
        </authorList>
    </citation>
    <scope>NUCLEOTIDE SEQUENCE [LARGE SCALE GENOMIC DNA]</scope>
    <source>
        <strain evidence="3">180907_Pwestermani</strain>
    </source>
</reference>
<accession>A0A8T0DV27</accession>
<feature type="region of interest" description="Disordered" evidence="1">
    <location>
        <begin position="165"/>
        <end position="190"/>
    </location>
</feature>
<evidence type="ECO:0000259" key="2">
    <source>
        <dbReference type="Pfam" id="PF16455"/>
    </source>
</evidence>
<evidence type="ECO:0000313" key="4">
    <source>
        <dbReference type="Proteomes" id="UP000699462"/>
    </source>
</evidence>
<dbReference type="InterPro" id="IPR029071">
    <property type="entry name" value="Ubiquitin-like_domsf"/>
</dbReference>
<dbReference type="InterPro" id="IPR039869">
    <property type="entry name" value="UBTD1/2"/>
</dbReference>
<organism evidence="3 4">
    <name type="scientific">Paragonimus westermani</name>
    <dbReference type="NCBI Taxonomy" id="34504"/>
    <lineage>
        <taxon>Eukaryota</taxon>
        <taxon>Metazoa</taxon>
        <taxon>Spiralia</taxon>
        <taxon>Lophotrochozoa</taxon>
        <taxon>Platyhelminthes</taxon>
        <taxon>Trematoda</taxon>
        <taxon>Digenea</taxon>
        <taxon>Plagiorchiida</taxon>
        <taxon>Troglotremata</taxon>
        <taxon>Troglotrematidae</taxon>
        <taxon>Paragonimus</taxon>
    </lineage>
</organism>
<sequence>MGNRIHRSADAGGRSRVRCVRRNSRRMSMSKNKLLKPICIRWCSQFPLTASQLQRKRDEFWDTAPAFEGRIEIWNALKAAAEFFERNDYEMAQAIVDGADIILPTGTLCDCYDRLGARYQLPLYVLSEPSNLLPQDETSTECASPSSVHDTLNVTTSIPSHVLPTAITDTSPPVVRQPPRGSATSTSLSTCSAAGDTNSLNLSRAGCWPFCGCRRRIGGHSSNSADFVRRPIPLFWSRLGGQSPTKNPIEESHSPPSVKSTSIPLHLRLSTGEDHILDLSNERMTVLEAKRLLAARAHWPEQRQRWFACGHLLPNRARLCDCHIPEGFIVQVVVHSPFDPESRWANRVSLPDLPSTALRPVNPSVASVANEAVS</sequence>
<feature type="domain" description="DC-UbP/UBTD2 N-terminal" evidence="2">
    <location>
        <begin position="41"/>
        <end position="133"/>
    </location>
</feature>
<dbReference type="Gene3D" id="3.10.20.90">
    <property type="entry name" value="Phosphatidylinositol 3-kinase Catalytic Subunit, Chain A, domain 1"/>
    <property type="match status" value="1"/>
</dbReference>
<dbReference type="AlphaFoldDB" id="A0A8T0DV27"/>
<proteinExistence type="predicted"/>
<dbReference type="Gene3D" id="1.20.225.20">
    <property type="entry name" value="Ub domain-containing protein, DC-UbP/UBTD2, N-terminal domain"/>
    <property type="match status" value="1"/>
</dbReference>
<feature type="region of interest" description="Disordered" evidence="1">
    <location>
        <begin position="241"/>
        <end position="261"/>
    </location>
</feature>
<dbReference type="InterPro" id="IPR032752">
    <property type="entry name" value="DC-UbP/UBTD2_N"/>
</dbReference>
<name>A0A8T0DV27_9TREM</name>
<gene>
    <name evidence="3" type="ORF">P879_03401</name>
</gene>
<dbReference type="InterPro" id="IPR038169">
    <property type="entry name" value="DC-UbP/UBTD2_N_sf"/>
</dbReference>
<keyword evidence="4" id="KW-1185">Reference proteome</keyword>
<dbReference type="EMBL" id="JTDF01001063">
    <property type="protein sequence ID" value="KAF8570547.1"/>
    <property type="molecule type" value="Genomic_DNA"/>
</dbReference>
<evidence type="ECO:0000313" key="3">
    <source>
        <dbReference type="EMBL" id="KAF8570547.1"/>
    </source>
</evidence>
<comment type="caution">
    <text evidence="3">The sequence shown here is derived from an EMBL/GenBank/DDBJ whole genome shotgun (WGS) entry which is preliminary data.</text>
</comment>
<dbReference type="Pfam" id="PF16455">
    <property type="entry name" value="UBD"/>
    <property type="match status" value="1"/>
</dbReference>
<evidence type="ECO:0000256" key="1">
    <source>
        <dbReference type="SAM" id="MobiDB-lite"/>
    </source>
</evidence>
<dbReference type="Proteomes" id="UP000699462">
    <property type="component" value="Unassembled WGS sequence"/>
</dbReference>
<dbReference type="OrthoDB" id="1640476at2759"/>
<protein>
    <recommendedName>
        <fullName evidence="2">DC-UbP/UBTD2 N-terminal domain-containing protein</fullName>
    </recommendedName>
</protein>
<dbReference type="PANTHER" id="PTHR13609">
    <property type="entry name" value="UBIQUITIN DOMAIN CONTAINING 1 PROTEIN-RELATED"/>
    <property type="match status" value="1"/>
</dbReference>